<evidence type="ECO:0000256" key="3">
    <source>
        <dbReference type="PROSITE-ProRule" id="PRU00221"/>
    </source>
</evidence>
<dbReference type="InterPro" id="IPR001680">
    <property type="entry name" value="WD40_rpt"/>
</dbReference>
<reference evidence="5 6" key="1">
    <citation type="submission" date="2016-08" db="EMBL/GenBank/DDBJ databases">
        <title>Draft genome sequence of allopolyploid Zygosaccharomyces rouxii.</title>
        <authorList>
            <person name="Watanabe J."/>
            <person name="Uehara K."/>
            <person name="Mogi Y."/>
            <person name="Tsukioka Y."/>
        </authorList>
    </citation>
    <scope>NUCLEOTIDE SEQUENCE [LARGE SCALE GENOMIC DNA]</scope>
    <source>
        <strain evidence="5 6">NBRC 110957</strain>
    </source>
</reference>
<dbReference type="InterPro" id="IPR036322">
    <property type="entry name" value="WD40_repeat_dom_sf"/>
</dbReference>
<evidence type="ECO:0000256" key="4">
    <source>
        <dbReference type="SAM" id="MobiDB-lite"/>
    </source>
</evidence>
<organism evidence="5 6">
    <name type="scientific">Zygosaccharomyces rouxii</name>
    <dbReference type="NCBI Taxonomy" id="4956"/>
    <lineage>
        <taxon>Eukaryota</taxon>
        <taxon>Fungi</taxon>
        <taxon>Dikarya</taxon>
        <taxon>Ascomycota</taxon>
        <taxon>Saccharomycotina</taxon>
        <taxon>Saccharomycetes</taxon>
        <taxon>Saccharomycetales</taxon>
        <taxon>Saccharomycetaceae</taxon>
        <taxon>Zygosaccharomyces</taxon>
    </lineage>
</organism>
<feature type="repeat" description="WD" evidence="3">
    <location>
        <begin position="143"/>
        <end position="185"/>
    </location>
</feature>
<accession>A0A1Q3AK71</accession>
<keyword evidence="1 3" id="KW-0853">WD repeat</keyword>
<feature type="region of interest" description="Disordered" evidence="4">
    <location>
        <begin position="351"/>
        <end position="377"/>
    </location>
</feature>
<evidence type="ECO:0000256" key="2">
    <source>
        <dbReference type="ARBA" id="ARBA00022737"/>
    </source>
</evidence>
<name>A0A1Q3AK71_ZYGRO</name>
<dbReference type="OrthoDB" id="25131at2759"/>
<protein>
    <submittedName>
        <fullName evidence="5">Uncharacterized protein</fullName>
    </submittedName>
</protein>
<comment type="caution">
    <text evidence="5">The sequence shown here is derived from an EMBL/GenBank/DDBJ whole genome shotgun (WGS) entry which is preliminary data.</text>
</comment>
<feature type="compositionally biased region" description="Basic residues" evidence="4">
    <location>
        <begin position="357"/>
        <end position="377"/>
    </location>
</feature>
<sequence>MSYSLVNSTSFGNDNWCLNLQPIYQHSLLTSLSNGQVHQLDWQTGKSVAHIETGEVAINRLKIINNDHENGSTYATATMGAVKVWDIRSNNCLATITNDKNAPFLSLDSRHNMLACGTELSGSDAELHIYDVRKWDSPLRSLVDSHHDDITDISFHPSDPNVLMSGSTDGYTNIYDLRQADEEDALHQVINFASIHSCGWLAPRRIFTLSHMETFAIHELNDKSDEAKEPRPVEFNDVRDSWGCDYVVDIHPGYVACGNSQEGTGKLRILPLQGELVDTNNVVDINAAHGDEVVRDVLVPAPNSKLLYSCGEDGNVKMWENKSGPLNVPKGFWDYSQLLNVLDEQPVVVAEEPKETKHSKKKHNKTKKSKKQRFKPY</sequence>
<dbReference type="PROSITE" id="PS50294">
    <property type="entry name" value="WD_REPEATS_REGION"/>
    <property type="match status" value="1"/>
</dbReference>
<dbReference type="PROSITE" id="PS50082">
    <property type="entry name" value="WD_REPEATS_2"/>
    <property type="match status" value="1"/>
</dbReference>
<dbReference type="Pfam" id="PF00400">
    <property type="entry name" value="WD40"/>
    <property type="match status" value="2"/>
</dbReference>
<evidence type="ECO:0000313" key="6">
    <source>
        <dbReference type="Proteomes" id="UP000187013"/>
    </source>
</evidence>
<dbReference type="Gene3D" id="2.130.10.10">
    <property type="entry name" value="YVTN repeat-like/Quinoprotein amine dehydrogenase"/>
    <property type="match status" value="2"/>
</dbReference>
<evidence type="ECO:0000256" key="1">
    <source>
        <dbReference type="ARBA" id="ARBA00022574"/>
    </source>
</evidence>
<dbReference type="SMART" id="SM00320">
    <property type="entry name" value="WD40"/>
    <property type="match status" value="3"/>
</dbReference>
<proteinExistence type="predicted"/>
<dbReference type="SUPFAM" id="SSF50978">
    <property type="entry name" value="WD40 repeat-like"/>
    <property type="match status" value="1"/>
</dbReference>
<dbReference type="InterPro" id="IPR015943">
    <property type="entry name" value="WD40/YVTN_repeat-like_dom_sf"/>
</dbReference>
<dbReference type="Proteomes" id="UP000187013">
    <property type="component" value="Unassembled WGS sequence"/>
</dbReference>
<keyword evidence="2" id="KW-0677">Repeat</keyword>
<dbReference type="PANTHER" id="PTHR22889">
    <property type="entry name" value="WD REPEAT-CONTAINING PROTEIN 89"/>
    <property type="match status" value="1"/>
</dbReference>
<dbReference type="InterPro" id="IPR039328">
    <property type="entry name" value="WDR89"/>
</dbReference>
<dbReference type="EMBL" id="BDGX01000052">
    <property type="protein sequence ID" value="GAV56040.1"/>
    <property type="molecule type" value="Genomic_DNA"/>
</dbReference>
<dbReference type="AlphaFoldDB" id="A0A1Q3AK71"/>
<dbReference type="PANTHER" id="PTHR22889:SF0">
    <property type="entry name" value="WD REPEAT-CONTAINING PROTEIN 89"/>
    <property type="match status" value="1"/>
</dbReference>
<evidence type="ECO:0000313" key="5">
    <source>
        <dbReference type="EMBL" id="GAV56040.1"/>
    </source>
</evidence>
<gene>
    <name evidence="5" type="ORF">ZYGR_0AZ02120</name>
</gene>